<dbReference type="EMBL" id="CP034170">
    <property type="protein sequence ID" value="AZI58837.1"/>
    <property type="molecule type" value="Genomic_DNA"/>
</dbReference>
<dbReference type="PANTHER" id="PTHR22683:SF1">
    <property type="entry name" value="TYPE VII SECRETION SYSTEM PROTEIN ESSC"/>
    <property type="match status" value="1"/>
</dbReference>
<evidence type="ECO:0000256" key="2">
    <source>
        <dbReference type="ARBA" id="ARBA00022840"/>
    </source>
</evidence>
<keyword evidence="2 3" id="KW-0067">ATP-binding</keyword>
<dbReference type="RefSeq" id="WP_124799741.1">
    <property type="nucleotide sequence ID" value="NZ_CP034170.1"/>
</dbReference>
<gene>
    <name evidence="5" type="ORF">EH165_12505</name>
</gene>
<evidence type="ECO:0000313" key="5">
    <source>
        <dbReference type="EMBL" id="AZI58837.1"/>
    </source>
</evidence>
<evidence type="ECO:0000313" key="6">
    <source>
        <dbReference type="Proteomes" id="UP000268084"/>
    </source>
</evidence>
<feature type="domain" description="FtsK" evidence="4">
    <location>
        <begin position="610"/>
        <end position="802"/>
    </location>
</feature>
<reference evidence="5 6" key="2">
    <citation type="submission" date="2018-12" db="EMBL/GenBank/DDBJ databases">
        <title>Nakamurella antarcticus sp. nov., isolated from Antarctica South Shetland Islands soil.</title>
        <authorList>
            <person name="Peng F."/>
        </authorList>
    </citation>
    <scope>NUCLEOTIDE SEQUENCE [LARGE SCALE GENOMIC DNA]</scope>
    <source>
        <strain evidence="5 6">S14-144</strain>
    </source>
</reference>
<dbReference type="Gene3D" id="3.40.50.300">
    <property type="entry name" value="P-loop containing nucleotide triphosphate hydrolases"/>
    <property type="match status" value="3"/>
</dbReference>
<dbReference type="GO" id="GO:0003677">
    <property type="term" value="F:DNA binding"/>
    <property type="evidence" value="ECO:0007669"/>
    <property type="project" value="InterPro"/>
</dbReference>
<keyword evidence="6" id="KW-1185">Reference proteome</keyword>
<dbReference type="KEGG" id="nak:EH165_12505"/>
<dbReference type="GO" id="GO:0005524">
    <property type="term" value="F:ATP binding"/>
    <property type="evidence" value="ECO:0007669"/>
    <property type="project" value="UniProtKB-UniRule"/>
</dbReference>
<evidence type="ECO:0000256" key="1">
    <source>
        <dbReference type="ARBA" id="ARBA00022741"/>
    </source>
</evidence>
<proteinExistence type="predicted"/>
<dbReference type="PROSITE" id="PS50901">
    <property type="entry name" value="FTSK"/>
    <property type="match status" value="2"/>
</dbReference>
<dbReference type="SMART" id="SM00382">
    <property type="entry name" value="AAA"/>
    <property type="match status" value="2"/>
</dbReference>
<dbReference type="InterPro" id="IPR027417">
    <property type="entry name" value="P-loop_NTPase"/>
</dbReference>
<keyword evidence="1 3" id="KW-0547">Nucleotide-binding</keyword>
<protein>
    <recommendedName>
        <fullName evidence="4">FtsK domain-containing protein</fullName>
    </recommendedName>
</protein>
<dbReference type="Gene3D" id="2.60.200.20">
    <property type="match status" value="1"/>
</dbReference>
<dbReference type="SUPFAM" id="SSF52540">
    <property type="entry name" value="P-loop containing nucleoside triphosphate hydrolases"/>
    <property type="match status" value="2"/>
</dbReference>
<name>A0A3G8ZPX5_9ACTN</name>
<dbReference type="InterPro" id="IPR002543">
    <property type="entry name" value="FtsK_dom"/>
</dbReference>
<dbReference type="SUPFAM" id="SSF49879">
    <property type="entry name" value="SMAD/FHA domain"/>
    <property type="match status" value="1"/>
</dbReference>
<dbReference type="InterPro" id="IPR003593">
    <property type="entry name" value="AAA+_ATPase"/>
</dbReference>
<organism evidence="5 6">
    <name type="scientific">Nakamurella antarctica</name>
    <dbReference type="NCBI Taxonomy" id="1902245"/>
    <lineage>
        <taxon>Bacteria</taxon>
        <taxon>Bacillati</taxon>
        <taxon>Actinomycetota</taxon>
        <taxon>Actinomycetes</taxon>
        <taxon>Nakamurellales</taxon>
        <taxon>Nakamurellaceae</taxon>
        <taxon>Nakamurella</taxon>
    </lineage>
</organism>
<dbReference type="CDD" id="cd01127">
    <property type="entry name" value="TrwB_TraG_TraD_VirD4"/>
    <property type="match status" value="1"/>
</dbReference>
<dbReference type="Pfam" id="PF01580">
    <property type="entry name" value="FtsK_SpoIIIE"/>
    <property type="match status" value="2"/>
</dbReference>
<dbReference type="Proteomes" id="UP000268084">
    <property type="component" value="Chromosome"/>
</dbReference>
<feature type="binding site" evidence="3">
    <location>
        <begin position="628"/>
        <end position="635"/>
    </location>
    <ligand>
        <name>ATP</name>
        <dbReference type="ChEBI" id="CHEBI:30616"/>
    </ligand>
</feature>
<dbReference type="OrthoDB" id="9807790at2"/>
<feature type="binding site" evidence="3">
    <location>
        <begin position="967"/>
        <end position="974"/>
    </location>
    <ligand>
        <name>ATP</name>
        <dbReference type="ChEBI" id="CHEBI:30616"/>
    </ligand>
</feature>
<dbReference type="CDD" id="cd00060">
    <property type="entry name" value="FHA"/>
    <property type="match status" value="1"/>
</dbReference>
<reference evidence="5 6" key="1">
    <citation type="submission" date="2018-11" db="EMBL/GenBank/DDBJ databases">
        <authorList>
            <person name="Da X."/>
        </authorList>
    </citation>
    <scope>NUCLEOTIDE SEQUENCE [LARGE SCALE GENOMIC DNA]</scope>
    <source>
        <strain evidence="5 6">S14-144</strain>
    </source>
</reference>
<dbReference type="InterPro" id="IPR008984">
    <property type="entry name" value="SMAD_FHA_dom_sf"/>
</dbReference>
<sequence length="1436" mass="151852">MRLQLTLFDGADWNDVVVEADPLLAVSELASALGMALADVAPGSQADDEAGVAGPVSGLRLPRRALSAKQSGWQLQVVGGPFAGTVMELCEPVSVGRNISADLQLPDPGVSRTLTTFSVEGNSGRVNPGIGVFQNGKLITEECELTEFDKVEIGRSVFQVGRPPTADADIKPDDSGGLAFNRTTRIRGQQAAHSVLMAGAPPEPQEKAPMPWAMAAAPLVMGGVSAVVLHNPMALLFGFLSPVAVVLNSVVQRRLATRRGKRALERWELTRDNAATKLAEVALTERQRTWRDLPDVALVIQIASGPTARLWERRLTDPDGLLIRVGVAAVELPVALDGLERGSSYKPMASPLPVGINLRSAGVFGVAAPAATARSIGRWALLQLAVLRSPRDLQIKVICDEAQADDWQWVRWLPHAAGEVANAPVALIGNTPDSRSDRLAELLSEIDSRKNGLSSRGGASVLFSREVVVLIDGARRYRTLPGMVQVLSEGPAVGVYVIALDEERARLPEEANAELSADPADVGVARLEVAGELPIAGVLLEGVDPTSAENASRCMTPLRHVGGDGDVGALPSSVRFVDLLDIDFDDPGRLAAQWSLSGRTTRATIGVGVDGALSLDLKLDGPHALVSGTTGAGKSEFLQTWVAGLALANRPDALNFVLVDYKGASAFADCARLPHTVGMVTNLDNRETERALISLDAELKRREQALKDIGVPDVDGAWDRDSAAAASRGLARLVIVIDEFAELVHELPNFVKGLVRIARVGRSLGVHLILATQRPAGVITAEMQSNVSLRVALRMADKENSTEVLGAADAAFISPSTPGRGYAKKGGNISLASFQTARVAGRRRGAHVEVVQPPVVRRVGWHELGMPVTFERPSAASDSKAETDLQGVVDLIGLACEQLKIRRNPSPWLPALPTLLTVRQIAASEALGVVGELPAGVIMGLLDVPAEQAQRALRFDVEAGSHLLIAGSPRSGRTVVLRTVAVGLAQSYSPRDLHLYVIDFGGGLMPLDGFPHTGAVVAGTEIDRVDRLLKKLHAQVGQRQQTLRRGGFSDINEQRAVAAVGQALPYLVLLIDKWEGLVSSSTSDMLMERRDLVSKLLREGASVGVRVIVTGDRSLLNDRMAALIENKYVLRLADREDYRAVNIKPSALPETIPVGRAYFGDPVSEVQFASMSDDLTGPGQTAAVRAAVAAVAQAGDLAEVAGKPFRLDVLPDEISVEEAESLPIAYGPADGFVVGVGGDELSQYRASFADTPSFFVAGMRQSGRSTGLASIGSCLRAAGWPMVVIAVKESPLTRWAKGAGITVLTDLSAVSGSSIGAMAGEHADRFVALVDDAEMVHGTEVDAALIELIKGRHLGSFGLVVAAVAEDLGSMLRGIAVEAKRHKRGVILSPANTLVADLIGGVVPRNQIGRQAPGRAYLQEGAGLVLAQMALPRSAT</sequence>
<evidence type="ECO:0000256" key="3">
    <source>
        <dbReference type="PROSITE-ProRule" id="PRU00289"/>
    </source>
</evidence>
<accession>A0A3G8ZPX5</accession>
<dbReference type="InterPro" id="IPR050206">
    <property type="entry name" value="FtsK/SpoIIIE/SftA"/>
</dbReference>
<evidence type="ECO:0000259" key="4">
    <source>
        <dbReference type="PROSITE" id="PS50901"/>
    </source>
</evidence>
<dbReference type="PANTHER" id="PTHR22683">
    <property type="entry name" value="SPORULATION PROTEIN RELATED"/>
    <property type="match status" value="1"/>
</dbReference>
<feature type="domain" description="FtsK" evidence="4">
    <location>
        <begin position="950"/>
        <end position="1143"/>
    </location>
</feature>